<proteinExistence type="predicted"/>
<evidence type="ECO:0000313" key="2">
    <source>
        <dbReference type="EMBL" id="GLI20623.1"/>
    </source>
</evidence>
<evidence type="ECO:0000256" key="1">
    <source>
        <dbReference type="SAM" id="MobiDB-lite"/>
    </source>
</evidence>
<dbReference type="EMBL" id="BSDO01000001">
    <property type="protein sequence ID" value="GLI20623.1"/>
    <property type="molecule type" value="Genomic_DNA"/>
</dbReference>
<name>A0A9W6CE63_XANFL</name>
<sequence length="154" mass="17286">MWTTDPTWTRQARRPTRTAGTCRDSIVTEARAQNHIATYVDVSHPEAARVCQKTPAMRSARFQGPLDTPMTTQHQKEAGGMRTPHRRDISARQDLLGRELRQLFDDYTQEDMPDELQSLAQRLQAAFEGRDPESDAAEGAAPPDAEAKAEPKKD</sequence>
<comment type="caution">
    <text evidence="2">The sequence shown here is derived from an EMBL/GenBank/DDBJ whole genome shotgun (WGS) entry which is preliminary data.</text>
</comment>
<dbReference type="AlphaFoldDB" id="A0A9W6CE63"/>
<dbReference type="Proteomes" id="UP001144397">
    <property type="component" value="Unassembled WGS sequence"/>
</dbReference>
<feature type="region of interest" description="Disordered" evidence="1">
    <location>
        <begin position="59"/>
        <end position="88"/>
    </location>
</feature>
<feature type="region of interest" description="Disordered" evidence="1">
    <location>
        <begin position="121"/>
        <end position="154"/>
    </location>
</feature>
<accession>A0A9W6CE63</accession>
<feature type="compositionally biased region" description="Basic and acidic residues" evidence="1">
    <location>
        <begin position="145"/>
        <end position="154"/>
    </location>
</feature>
<reference evidence="2" key="1">
    <citation type="submission" date="2022-12" db="EMBL/GenBank/DDBJ databases">
        <title>Reference genome sequencing for broad-spectrum identification of bacterial and archaeal isolates by mass spectrometry.</title>
        <authorList>
            <person name="Sekiguchi Y."/>
            <person name="Tourlousse D.M."/>
        </authorList>
    </citation>
    <scope>NUCLEOTIDE SEQUENCE</scope>
    <source>
        <strain evidence="2">301</strain>
    </source>
</reference>
<organism evidence="2 3">
    <name type="scientific">Xanthobacter flavus</name>
    <dbReference type="NCBI Taxonomy" id="281"/>
    <lineage>
        <taxon>Bacteria</taxon>
        <taxon>Pseudomonadati</taxon>
        <taxon>Pseudomonadota</taxon>
        <taxon>Alphaproteobacteria</taxon>
        <taxon>Hyphomicrobiales</taxon>
        <taxon>Xanthobacteraceae</taxon>
        <taxon>Xanthobacter</taxon>
    </lineage>
</organism>
<evidence type="ECO:0000313" key="3">
    <source>
        <dbReference type="Proteomes" id="UP001144397"/>
    </source>
</evidence>
<evidence type="ECO:0008006" key="4">
    <source>
        <dbReference type="Google" id="ProtNLM"/>
    </source>
</evidence>
<gene>
    <name evidence="2" type="ORF">XFLAVUS301_02970</name>
</gene>
<protein>
    <recommendedName>
        <fullName evidence="4">Anti-sigma factor NepR domain-containing protein</fullName>
    </recommendedName>
</protein>